<evidence type="ECO:0000256" key="2">
    <source>
        <dbReference type="ARBA" id="ARBA00001947"/>
    </source>
</evidence>
<dbReference type="SUPFAM" id="SSF55486">
    <property type="entry name" value="Metalloproteases ('zincins'), catalytic domain"/>
    <property type="match status" value="1"/>
</dbReference>
<keyword evidence="7" id="KW-0479">Metal-binding</keyword>
<dbReference type="InterPro" id="IPR050344">
    <property type="entry name" value="Peptidase_M1_aminopeptidases"/>
</dbReference>
<evidence type="ECO:0000256" key="8">
    <source>
        <dbReference type="ARBA" id="ARBA00022801"/>
    </source>
</evidence>
<dbReference type="Gene3D" id="2.60.40.1730">
    <property type="entry name" value="tricorn interacting facor f3 domain"/>
    <property type="match status" value="1"/>
</dbReference>
<evidence type="ECO:0000259" key="13">
    <source>
        <dbReference type="Pfam" id="PF01433"/>
    </source>
</evidence>
<evidence type="ECO:0000256" key="9">
    <source>
        <dbReference type="ARBA" id="ARBA00022833"/>
    </source>
</evidence>
<dbReference type="InterPro" id="IPR027268">
    <property type="entry name" value="Peptidase_M4/M1_CTD_sf"/>
</dbReference>
<dbReference type="PANTHER" id="PTHR11533">
    <property type="entry name" value="PROTEASE M1 ZINC METALLOPROTEASE"/>
    <property type="match status" value="1"/>
</dbReference>
<evidence type="ECO:0000256" key="10">
    <source>
        <dbReference type="ARBA" id="ARBA00023049"/>
    </source>
</evidence>
<accession>A0ABN2J223</accession>
<evidence type="ECO:0000256" key="6">
    <source>
        <dbReference type="ARBA" id="ARBA00022670"/>
    </source>
</evidence>
<evidence type="ECO:0000256" key="11">
    <source>
        <dbReference type="ARBA" id="ARBA00029811"/>
    </source>
</evidence>
<sequence length="498" mass="54432">MDDEPLAPEPHRVAPRPVRRSSRVLPGVLLLALCATGCTGGSGAQGAAEASGAGAGTAGVGDALFPRLGNGGYDVRSYRLALDYTPASRRLKGTARITARTDRALRSFHLDLAGLRVRKATVNGRPAKAARSGTELVLTPASALPKGRTFTATVVYDGKPKTLTGEDTGKEGWIRTDDGAAALGEPTGSMTWFPGNHHPSDKAAYDIAVTVPEGYTAVSNGELKGRQTRDRRTTFRWHMGEPMASYLATVAIGRFDVRTTTTGKGLPVYVAVDPTEADRAKNITDQVDDVITWETRTFGPYPFSSTGAVVDHLPGLGYALETQTKPYFDAAPDKTLVVHELAHQWFGDSVTPRAWKDMWLNEGFATYAEWLWEEDHDGRTAQQIFDDFYDGTDDESEGIWDFPPANPPSVASVSDPPVYGRGAMVLHQLRRTVGDKTFFSILRTWLKDHRHGNADTKQFISLCERKSGKDLTRLFDVWLYGKGKPENRYDRPGRGSSQ</sequence>
<reference evidence="15 16" key="1">
    <citation type="journal article" date="2019" name="Int. J. Syst. Evol. Microbiol.">
        <title>The Global Catalogue of Microorganisms (GCM) 10K type strain sequencing project: providing services to taxonomists for standard genome sequencing and annotation.</title>
        <authorList>
            <consortium name="The Broad Institute Genomics Platform"/>
            <consortium name="The Broad Institute Genome Sequencing Center for Infectious Disease"/>
            <person name="Wu L."/>
            <person name="Ma J."/>
        </authorList>
    </citation>
    <scope>NUCLEOTIDE SEQUENCE [LARGE SCALE GENOMIC DNA]</scope>
    <source>
        <strain evidence="15 16">JCM 13244</strain>
    </source>
</reference>
<feature type="domain" description="Aminopeptidase N-like N-terminal" evidence="14">
    <location>
        <begin position="77"/>
        <end position="247"/>
    </location>
</feature>
<comment type="similarity">
    <text evidence="3">Belongs to the peptidase M1 family.</text>
</comment>
<dbReference type="PANTHER" id="PTHR11533:SF297">
    <property type="entry name" value="AMINOPEPTIDASE N"/>
    <property type="match status" value="1"/>
</dbReference>
<protein>
    <recommendedName>
        <fullName evidence="5">Aminopeptidase N</fullName>
        <ecNumber evidence="4">3.4.11.2</ecNumber>
    </recommendedName>
    <alternativeName>
        <fullName evidence="11">Alanine aminopeptidase</fullName>
    </alternativeName>
    <alternativeName>
        <fullName evidence="12">Lysyl aminopeptidase</fullName>
    </alternativeName>
</protein>
<dbReference type="InterPro" id="IPR042097">
    <property type="entry name" value="Aminopeptidase_N-like_N_sf"/>
</dbReference>
<dbReference type="SUPFAM" id="SSF63737">
    <property type="entry name" value="Leukotriene A4 hydrolase N-terminal domain"/>
    <property type="match status" value="1"/>
</dbReference>
<dbReference type="EC" id="3.4.11.2" evidence="4"/>
<evidence type="ECO:0000256" key="1">
    <source>
        <dbReference type="ARBA" id="ARBA00000098"/>
    </source>
</evidence>
<dbReference type="Pfam" id="PF01433">
    <property type="entry name" value="Peptidase_M1"/>
    <property type="match status" value="1"/>
</dbReference>
<evidence type="ECO:0000256" key="4">
    <source>
        <dbReference type="ARBA" id="ARBA00012564"/>
    </source>
</evidence>
<keyword evidence="16" id="KW-1185">Reference proteome</keyword>
<keyword evidence="9" id="KW-0862">Zinc</keyword>
<dbReference type="Pfam" id="PF17900">
    <property type="entry name" value="Peptidase_M1_N"/>
    <property type="match status" value="1"/>
</dbReference>
<proteinExistence type="inferred from homology"/>
<name>A0ABN2J223_9ACTN</name>
<dbReference type="Gene3D" id="1.10.390.10">
    <property type="entry name" value="Neutral Protease Domain 2"/>
    <property type="match status" value="1"/>
</dbReference>
<evidence type="ECO:0000256" key="3">
    <source>
        <dbReference type="ARBA" id="ARBA00010136"/>
    </source>
</evidence>
<evidence type="ECO:0000313" key="16">
    <source>
        <dbReference type="Proteomes" id="UP001499947"/>
    </source>
</evidence>
<feature type="domain" description="Peptidase M1 membrane alanine aminopeptidase" evidence="13">
    <location>
        <begin position="334"/>
        <end position="478"/>
    </location>
</feature>
<organism evidence="15 16">
    <name type="scientific">Streptomyces yatensis</name>
    <dbReference type="NCBI Taxonomy" id="155177"/>
    <lineage>
        <taxon>Bacteria</taxon>
        <taxon>Bacillati</taxon>
        <taxon>Actinomycetota</taxon>
        <taxon>Actinomycetes</taxon>
        <taxon>Kitasatosporales</taxon>
        <taxon>Streptomycetaceae</taxon>
        <taxon>Streptomyces</taxon>
        <taxon>Streptomyces violaceusniger group</taxon>
    </lineage>
</organism>
<dbReference type="InterPro" id="IPR014782">
    <property type="entry name" value="Peptidase_M1_dom"/>
</dbReference>
<dbReference type="CDD" id="cd09603">
    <property type="entry name" value="M1_APN_like"/>
    <property type="match status" value="1"/>
</dbReference>
<dbReference type="EMBL" id="BAAALR010000078">
    <property type="protein sequence ID" value="GAA1716437.1"/>
    <property type="molecule type" value="Genomic_DNA"/>
</dbReference>
<dbReference type="RefSeq" id="WP_211123834.1">
    <property type="nucleotide sequence ID" value="NZ_BAAALR010000078.1"/>
</dbReference>
<evidence type="ECO:0000313" key="15">
    <source>
        <dbReference type="EMBL" id="GAA1716437.1"/>
    </source>
</evidence>
<comment type="caution">
    <text evidence="15">The sequence shown here is derived from an EMBL/GenBank/DDBJ whole genome shotgun (WGS) entry which is preliminary data.</text>
</comment>
<keyword evidence="10" id="KW-0482">Metalloprotease</keyword>
<dbReference type="PRINTS" id="PR00756">
    <property type="entry name" value="ALADIPTASE"/>
</dbReference>
<comment type="cofactor">
    <cofactor evidence="2">
        <name>Zn(2+)</name>
        <dbReference type="ChEBI" id="CHEBI:29105"/>
    </cofactor>
</comment>
<evidence type="ECO:0000256" key="12">
    <source>
        <dbReference type="ARBA" id="ARBA00031533"/>
    </source>
</evidence>
<evidence type="ECO:0000256" key="5">
    <source>
        <dbReference type="ARBA" id="ARBA00015611"/>
    </source>
</evidence>
<keyword evidence="6" id="KW-0645">Protease</keyword>
<gene>
    <name evidence="15" type="ORF">GCM10009680_67200</name>
</gene>
<dbReference type="InterPro" id="IPR045357">
    <property type="entry name" value="Aminopeptidase_N-like_N"/>
</dbReference>
<dbReference type="Proteomes" id="UP001499947">
    <property type="component" value="Unassembled WGS sequence"/>
</dbReference>
<evidence type="ECO:0000259" key="14">
    <source>
        <dbReference type="Pfam" id="PF17900"/>
    </source>
</evidence>
<evidence type="ECO:0000256" key="7">
    <source>
        <dbReference type="ARBA" id="ARBA00022723"/>
    </source>
</evidence>
<comment type="catalytic activity">
    <reaction evidence="1">
        <text>Release of an N-terminal amino acid, Xaa-|-Yaa- from a peptide, amide or arylamide. Xaa is preferably Ala, but may be most amino acids including Pro (slow action). When a terminal hydrophobic residue is followed by a prolyl residue, the two may be released as an intact Xaa-Pro dipeptide.</text>
        <dbReference type="EC" id="3.4.11.2"/>
    </reaction>
</comment>
<keyword evidence="8" id="KW-0378">Hydrolase</keyword>
<dbReference type="InterPro" id="IPR001930">
    <property type="entry name" value="Peptidase_M1"/>
</dbReference>